<evidence type="ECO:0000256" key="2">
    <source>
        <dbReference type="ARBA" id="ARBA00012759"/>
    </source>
</evidence>
<dbReference type="InterPro" id="IPR038765">
    <property type="entry name" value="Papain-like_cys_pep_sf"/>
</dbReference>
<dbReference type="InterPro" id="IPR028889">
    <property type="entry name" value="USP"/>
</dbReference>
<keyword evidence="12" id="KW-1185">Reference proteome</keyword>
<keyword evidence="6" id="KW-0788">Thiol protease</keyword>
<feature type="coiled-coil region" evidence="7">
    <location>
        <begin position="436"/>
        <end position="470"/>
    </location>
</feature>
<evidence type="ECO:0000256" key="8">
    <source>
        <dbReference type="SAM" id="MobiDB-lite"/>
    </source>
</evidence>
<evidence type="ECO:0000256" key="3">
    <source>
        <dbReference type="ARBA" id="ARBA00022670"/>
    </source>
</evidence>
<dbReference type="SUPFAM" id="SSF46934">
    <property type="entry name" value="UBA-like"/>
    <property type="match status" value="1"/>
</dbReference>
<evidence type="ECO:0000259" key="10">
    <source>
        <dbReference type="PROSITE" id="PS50235"/>
    </source>
</evidence>
<dbReference type="InterPro" id="IPR015940">
    <property type="entry name" value="UBA"/>
</dbReference>
<dbReference type="OrthoDB" id="292670at2759"/>
<evidence type="ECO:0000313" key="11">
    <source>
        <dbReference type="EMBL" id="OMJ79576.1"/>
    </source>
</evidence>
<evidence type="ECO:0000256" key="7">
    <source>
        <dbReference type="SAM" id="Coils"/>
    </source>
</evidence>
<organism evidence="11 12">
    <name type="scientific">Stentor coeruleus</name>
    <dbReference type="NCBI Taxonomy" id="5963"/>
    <lineage>
        <taxon>Eukaryota</taxon>
        <taxon>Sar</taxon>
        <taxon>Alveolata</taxon>
        <taxon>Ciliophora</taxon>
        <taxon>Postciliodesmatophora</taxon>
        <taxon>Heterotrichea</taxon>
        <taxon>Heterotrichida</taxon>
        <taxon>Stentoridae</taxon>
        <taxon>Stentor</taxon>
    </lineage>
</organism>
<comment type="caution">
    <text evidence="11">The sequence shown here is derived from an EMBL/GenBank/DDBJ whole genome shotgun (WGS) entry which is preliminary data.</text>
</comment>
<accession>A0A1R2BS52</accession>
<dbReference type="Gene3D" id="3.90.70.10">
    <property type="entry name" value="Cysteine proteinases"/>
    <property type="match status" value="1"/>
</dbReference>
<name>A0A1R2BS52_9CILI</name>
<dbReference type="Pfam" id="PF00627">
    <property type="entry name" value="UBA"/>
    <property type="match status" value="1"/>
</dbReference>
<evidence type="ECO:0000313" key="12">
    <source>
        <dbReference type="Proteomes" id="UP000187209"/>
    </source>
</evidence>
<dbReference type="GO" id="GO:0061136">
    <property type="term" value="P:regulation of proteasomal protein catabolic process"/>
    <property type="evidence" value="ECO:0007669"/>
    <property type="project" value="TreeGrafter"/>
</dbReference>
<reference evidence="11 12" key="1">
    <citation type="submission" date="2016-11" db="EMBL/GenBank/DDBJ databases">
        <title>The macronuclear genome of Stentor coeruleus: a giant cell with tiny introns.</title>
        <authorList>
            <person name="Slabodnick M."/>
            <person name="Ruby J.G."/>
            <person name="Reiff S.B."/>
            <person name="Swart E.C."/>
            <person name="Gosai S."/>
            <person name="Prabakaran S."/>
            <person name="Witkowska E."/>
            <person name="Larue G.E."/>
            <person name="Fisher S."/>
            <person name="Freeman R.M."/>
            <person name="Gunawardena J."/>
            <person name="Chu W."/>
            <person name="Stover N.A."/>
            <person name="Gregory B.D."/>
            <person name="Nowacki M."/>
            <person name="Derisi J."/>
            <person name="Roy S.W."/>
            <person name="Marshall W.F."/>
            <person name="Sood P."/>
        </authorList>
    </citation>
    <scope>NUCLEOTIDE SEQUENCE [LARGE SCALE GENOMIC DNA]</scope>
    <source>
        <strain evidence="11">WM001</strain>
    </source>
</reference>
<dbReference type="EMBL" id="MPUH01000464">
    <property type="protein sequence ID" value="OMJ79576.1"/>
    <property type="molecule type" value="Genomic_DNA"/>
</dbReference>
<dbReference type="Proteomes" id="UP000187209">
    <property type="component" value="Unassembled WGS sequence"/>
</dbReference>
<gene>
    <name evidence="11" type="ORF">SteCoe_20384</name>
</gene>
<feature type="domain" description="USP" evidence="10">
    <location>
        <begin position="95"/>
        <end position="535"/>
    </location>
</feature>
<protein>
    <recommendedName>
        <fullName evidence="2">ubiquitinyl hydrolase 1</fullName>
        <ecNumber evidence="2">3.4.19.12</ecNumber>
    </recommendedName>
</protein>
<evidence type="ECO:0000256" key="5">
    <source>
        <dbReference type="ARBA" id="ARBA00022801"/>
    </source>
</evidence>
<evidence type="ECO:0000256" key="1">
    <source>
        <dbReference type="ARBA" id="ARBA00000707"/>
    </source>
</evidence>
<sequence length="542" mass="62092">MVHQSKEVIKTLVEMGFDEITVIKALDECNGNQERALDYLLNKDTNTSVVPYAQNPSIGLKVDEDEIKKAIALSMEESSKSQSSEQKERDPNTPIGLKNSSNVSFFTSLIQFYYSLPFFREIMMKQVPSFQPQDNRGKKLVKLISEMSLLFKNMGTNKMKYEDTNRVMNALIDIDGSQVINSEKNDIGEFSMRFIAKIEEGLSYLNSQGEENVAKRKDSMSFLIDNSILSKFFCGKLVNDIRSKLPDGSKYKDEQIPTIFGKFEIEVDKKEFYEAWGDALTKEIDNFQVADGVFVKAKQTSWIDGLPGVLIFGINRLATDSNGNLFKIKKGFSFPMYLYPGRYLLGNQKKTRSLQKALATKKRNAKQLENSIETFDNFEGKNVNISKMLNLCLNFLENQKNQDINIDENEVFVEPPFGIEKQSSFNETLNVIKAYSDKVRSNLEEMKEKLRRYEDEIENTFDEKKFRKQEYELSAIVIHDGDAGSGQYYSYMKKDGVWRKYHDINVTEVGEKNVMFDSLGEYGISAACCLIYVDKGLLRDNN</sequence>
<dbReference type="AlphaFoldDB" id="A0A1R2BS52"/>
<evidence type="ECO:0000256" key="4">
    <source>
        <dbReference type="ARBA" id="ARBA00022786"/>
    </source>
</evidence>
<dbReference type="PROSITE" id="PS50235">
    <property type="entry name" value="USP_3"/>
    <property type="match status" value="1"/>
</dbReference>
<dbReference type="PANTHER" id="PTHR43982:SF6">
    <property type="entry name" value="UBIQUITIN CARBOXYL-TERMINAL HYDROLASE 2-RELATED"/>
    <property type="match status" value="1"/>
</dbReference>
<feature type="domain" description="UBA" evidence="9">
    <location>
        <begin position="3"/>
        <end position="43"/>
    </location>
</feature>
<evidence type="ECO:0000259" key="9">
    <source>
        <dbReference type="PROSITE" id="PS50030"/>
    </source>
</evidence>
<dbReference type="InterPro" id="IPR044635">
    <property type="entry name" value="UBP14-like"/>
</dbReference>
<dbReference type="SMART" id="SM00165">
    <property type="entry name" value="UBA"/>
    <property type="match status" value="1"/>
</dbReference>
<dbReference type="EC" id="3.4.19.12" evidence="2"/>
<dbReference type="InterPro" id="IPR009060">
    <property type="entry name" value="UBA-like_sf"/>
</dbReference>
<dbReference type="GO" id="GO:0016579">
    <property type="term" value="P:protein deubiquitination"/>
    <property type="evidence" value="ECO:0007669"/>
    <property type="project" value="InterPro"/>
</dbReference>
<feature type="region of interest" description="Disordered" evidence="8">
    <location>
        <begin position="75"/>
        <end position="96"/>
    </location>
</feature>
<dbReference type="PANTHER" id="PTHR43982">
    <property type="entry name" value="UBIQUITIN CARBOXYL-TERMINAL HYDROLASE"/>
    <property type="match status" value="1"/>
</dbReference>
<dbReference type="Pfam" id="PF00443">
    <property type="entry name" value="UCH"/>
    <property type="match status" value="1"/>
</dbReference>
<dbReference type="PROSITE" id="PS50030">
    <property type="entry name" value="UBA"/>
    <property type="match status" value="1"/>
</dbReference>
<dbReference type="GO" id="GO:0043161">
    <property type="term" value="P:proteasome-mediated ubiquitin-dependent protein catabolic process"/>
    <property type="evidence" value="ECO:0007669"/>
    <property type="project" value="InterPro"/>
</dbReference>
<dbReference type="InterPro" id="IPR001394">
    <property type="entry name" value="Peptidase_C19_UCH"/>
</dbReference>
<evidence type="ECO:0000256" key="6">
    <source>
        <dbReference type="ARBA" id="ARBA00022807"/>
    </source>
</evidence>
<comment type="catalytic activity">
    <reaction evidence="1">
        <text>Thiol-dependent hydrolysis of ester, thioester, amide, peptide and isopeptide bonds formed by the C-terminal Gly of ubiquitin (a 76-residue protein attached to proteins as an intracellular targeting signal).</text>
        <dbReference type="EC" id="3.4.19.12"/>
    </reaction>
</comment>
<dbReference type="InterPro" id="IPR003903">
    <property type="entry name" value="UIM_dom"/>
</dbReference>
<dbReference type="GO" id="GO:0070628">
    <property type="term" value="F:proteasome binding"/>
    <property type="evidence" value="ECO:0007669"/>
    <property type="project" value="TreeGrafter"/>
</dbReference>
<keyword evidence="5" id="KW-0378">Hydrolase</keyword>
<dbReference type="GO" id="GO:0004843">
    <property type="term" value="F:cysteine-type deubiquitinase activity"/>
    <property type="evidence" value="ECO:0007669"/>
    <property type="project" value="UniProtKB-EC"/>
</dbReference>
<keyword evidence="4" id="KW-0833">Ubl conjugation pathway</keyword>
<dbReference type="SUPFAM" id="SSF54001">
    <property type="entry name" value="Cysteine proteinases"/>
    <property type="match status" value="1"/>
</dbReference>
<proteinExistence type="predicted"/>
<dbReference type="Gene3D" id="1.10.8.10">
    <property type="entry name" value="DNA helicase RuvA subunit, C-terminal domain"/>
    <property type="match status" value="1"/>
</dbReference>
<keyword evidence="3" id="KW-0645">Protease</keyword>
<keyword evidence="7" id="KW-0175">Coiled coil</keyword>
<dbReference type="PROSITE" id="PS50330">
    <property type="entry name" value="UIM"/>
    <property type="match status" value="1"/>
</dbReference>